<evidence type="ECO:0000256" key="1">
    <source>
        <dbReference type="SAM" id="MobiDB-lite"/>
    </source>
</evidence>
<keyword evidence="2" id="KW-1133">Transmembrane helix</keyword>
<dbReference type="Pfam" id="PF11303">
    <property type="entry name" value="DUF3105"/>
    <property type="match status" value="1"/>
</dbReference>
<keyword evidence="2" id="KW-0812">Transmembrane</keyword>
<dbReference type="InterPro" id="IPR021454">
    <property type="entry name" value="DUF3105"/>
</dbReference>
<gene>
    <name evidence="3" type="ORF">METZ01_LOCUS79706</name>
</gene>
<feature type="transmembrane region" description="Helical" evidence="2">
    <location>
        <begin position="40"/>
        <end position="59"/>
    </location>
</feature>
<evidence type="ECO:0008006" key="4">
    <source>
        <dbReference type="Google" id="ProtNLM"/>
    </source>
</evidence>
<dbReference type="EMBL" id="UINC01006323">
    <property type="protein sequence ID" value="SVA26852.1"/>
    <property type="molecule type" value="Genomic_DNA"/>
</dbReference>
<reference evidence="3" key="1">
    <citation type="submission" date="2018-05" db="EMBL/GenBank/DDBJ databases">
        <authorList>
            <person name="Lanie J.A."/>
            <person name="Ng W.-L."/>
            <person name="Kazmierczak K.M."/>
            <person name="Andrzejewski T.M."/>
            <person name="Davidsen T.M."/>
            <person name="Wayne K.J."/>
            <person name="Tettelin H."/>
            <person name="Glass J.I."/>
            <person name="Rusch D."/>
            <person name="Podicherti R."/>
            <person name="Tsui H.-C.T."/>
            <person name="Winkler M.E."/>
        </authorList>
    </citation>
    <scope>NUCLEOTIDE SEQUENCE</scope>
</reference>
<protein>
    <recommendedName>
        <fullName evidence="4">DUF3105 domain-containing protein</fullName>
    </recommendedName>
</protein>
<dbReference type="AlphaFoldDB" id="A0A381UF68"/>
<evidence type="ECO:0000256" key="2">
    <source>
        <dbReference type="SAM" id="Phobius"/>
    </source>
</evidence>
<accession>A0A381UF68</accession>
<feature type="region of interest" description="Disordered" evidence="1">
    <location>
        <begin position="1"/>
        <end position="37"/>
    </location>
</feature>
<organism evidence="3">
    <name type="scientific">marine metagenome</name>
    <dbReference type="NCBI Taxonomy" id="408172"/>
    <lineage>
        <taxon>unclassified sequences</taxon>
        <taxon>metagenomes</taxon>
        <taxon>ecological metagenomes</taxon>
    </lineage>
</organism>
<sequence>MADKQRTATTRPANRRGMTKGQIREQRRGRSRARQRRKRSLLMFGGTIFAIIFIAALTVSPNCNREGAAVQGVNSGGHIELDPDDGRGHIDVNAPYSGIYSVVPATSGPHWAGATTSVGVPAPARWGRYEGVLPDEVLVHNLEHGGIGFHYDCETECPEIVKALDDILPRNPSQFIMSAYPGLPSKIVITAWRHHLYLDEVDVEEIIRFIKEYQDRAPESFKQNQY</sequence>
<evidence type="ECO:0000313" key="3">
    <source>
        <dbReference type="EMBL" id="SVA26852.1"/>
    </source>
</evidence>
<name>A0A381UF68_9ZZZZ</name>
<proteinExistence type="predicted"/>
<keyword evidence="2" id="KW-0472">Membrane</keyword>